<dbReference type="SMART" id="SM00028">
    <property type="entry name" value="TPR"/>
    <property type="match status" value="7"/>
</dbReference>
<dbReference type="SUPFAM" id="SSF48452">
    <property type="entry name" value="TPR-like"/>
    <property type="match status" value="2"/>
</dbReference>
<feature type="repeat" description="TPR" evidence="1">
    <location>
        <begin position="271"/>
        <end position="304"/>
    </location>
</feature>
<dbReference type="AlphaFoldDB" id="A0A2V3A3P7"/>
<dbReference type="InterPro" id="IPR019734">
    <property type="entry name" value="TPR_rpt"/>
</dbReference>
<evidence type="ECO:0000313" key="2">
    <source>
        <dbReference type="EMBL" id="PWW30349.1"/>
    </source>
</evidence>
<dbReference type="PROSITE" id="PS50005">
    <property type="entry name" value="TPR"/>
    <property type="match status" value="3"/>
</dbReference>
<dbReference type="Pfam" id="PF14559">
    <property type="entry name" value="TPR_19"/>
    <property type="match status" value="1"/>
</dbReference>
<evidence type="ECO:0000313" key="3">
    <source>
        <dbReference type="Proteomes" id="UP000247150"/>
    </source>
</evidence>
<dbReference type="Gene3D" id="1.25.40.10">
    <property type="entry name" value="Tetratricopeptide repeat domain"/>
    <property type="match status" value="3"/>
</dbReference>
<proteinExistence type="predicted"/>
<reference evidence="2 3" key="1">
    <citation type="submission" date="2018-05" db="EMBL/GenBank/DDBJ databases">
        <title>Freshwater and sediment microbial communities from various areas in North America, analyzing microbe dynamics in response to fracking.</title>
        <authorList>
            <person name="Lamendella R."/>
        </authorList>
    </citation>
    <scope>NUCLEOTIDE SEQUENCE [LARGE SCALE GENOMIC DNA]</scope>
    <source>
        <strain evidence="2 3">15_TX</strain>
    </source>
</reference>
<dbReference type="PANTHER" id="PTHR12558:SF13">
    <property type="entry name" value="CELL DIVISION CYCLE PROTEIN 27 HOMOLOG"/>
    <property type="match status" value="1"/>
</dbReference>
<dbReference type="Pfam" id="PF13429">
    <property type="entry name" value="TPR_15"/>
    <property type="match status" value="1"/>
</dbReference>
<dbReference type="RefSeq" id="WP_110064222.1">
    <property type="nucleotide sequence ID" value="NZ_QGTW01000003.1"/>
</dbReference>
<accession>A0A2V3A3P7</accession>
<name>A0A2V3A3P7_9BACI</name>
<dbReference type="Pfam" id="PF13176">
    <property type="entry name" value="TPR_7"/>
    <property type="match status" value="1"/>
</dbReference>
<feature type="repeat" description="TPR" evidence="1">
    <location>
        <begin position="373"/>
        <end position="406"/>
    </location>
</feature>
<dbReference type="InterPro" id="IPR011990">
    <property type="entry name" value="TPR-like_helical_dom_sf"/>
</dbReference>
<organism evidence="2 3">
    <name type="scientific">Cytobacillus oceanisediminis</name>
    <dbReference type="NCBI Taxonomy" id="665099"/>
    <lineage>
        <taxon>Bacteria</taxon>
        <taxon>Bacillati</taxon>
        <taxon>Bacillota</taxon>
        <taxon>Bacilli</taxon>
        <taxon>Bacillales</taxon>
        <taxon>Bacillaceae</taxon>
        <taxon>Cytobacillus</taxon>
    </lineage>
</organism>
<sequence>MDKVNKIITLLENGQHEEALESYQQILLDGSHEERFLLAEELFQYGFLEEAKTLYERLLEAYPEEGELLVLLAETHIDLGNEGEAILVLERISEQDPSYPQSLLLLADLYQMDGLFEVSEQKLLKAKNILPDEVIVDFALGELYAEQGKFLEAIRVYEKVLEKEEIIAGINVNQRMADVLSAGGAFEEGLPYYEKALEDKLEINTLFSYAFTALQAGYNQTAIEKFTELKELDPEYHSLYLYLAQAHEREEDAAKGLEAVREGIKQDEFNKELFFYGGKLALKNGDQKEAEDMFRQALALDPEYIQAANILNKLLLQQERYDDVIEIANMMNDLNEEEPQLLWDAAIAYQNIEEYSKALNKYQLAYTFFKQQPDFLSEYGYFLIEEGKREEAAEIFNTLIKLEPGNEEYQDVLQRLTDDFLA</sequence>
<dbReference type="PANTHER" id="PTHR12558">
    <property type="entry name" value="CELL DIVISION CYCLE 16,23,27"/>
    <property type="match status" value="1"/>
</dbReference>
<protein>
    <submittedName>
        <fullName evidence="2">Flp pilus assembly protein TadD</fullName>
    </submittedName>
</protein>
<gene>
    <name evidence="2" type="ORF">DFO73_103234</name>
</gene>
<dbReference type="Proteomes" id="UP000247150">
    <property type="component" value="Unassembled WGS sequence"/>
</dbReference>
<feature type="repeat" description="TPR" evidence="1">
    <location>
        <begin position="134"/>
        <end position="167"/>
    </location>
</feature>
<dbReference type="OrthoDB" id="2080803at2"/>
<keyword evidence="1" id="KW-0802">TPR repeat</keyword>
<evidence type="ECO:0000256" key="1">
    <source>
        <dbReference type="PROSITE-ProRule" id="PRU00339"/>
    </source>
</evidence>
<dbReference type="EMBL" id="QGTW01000003">
    <property type="protein sequence ID" value="PWW30349.1"/>
    <property type="molecule type" value="Genomic_DNA"/>
</dbReference>
<comment type="caution">
    <text evidence="2">The sequence shown here is derived from an EMBL/GenBank/DDBJ whole genome shotgun (WGS) entry which is preliminary data.</text>
</comment>